<name>A0A804L0J5_MUSAM</name>
<accession>A0A804L0J5</accession>
<feature type="compositionally biased region" description="Basic residues" evidence="1">
    <location>
        <begin position="111"/>
        <end position="126"/>
    </location>
</feature>
<dbReference type="Gramene" id="Ma10_t26260.1">
    <property type="protein sequence ID" value="Ma10_p26260.1"/>
    <property type="gene ID" value="Ma10_g26260"/>
</dbReference>
<evidence type="ECO:0000313" key="2">
    <source>
        <dbReference type="EnsemblPlants" id="Ma10_p26260.1"/>
    </source>
</evidence>
<proteinExistence type="predicted"/>
<dbReference type="AlphaFoldDB" id="A0A804L0J5"/>
<reference evidence="2" key="1">
    <citation type="submission" date="2021-05" db="UniProtKB">
        <authorList>
            <consortium name="EnsemblPlants"/>
        </authorList>
    </citation>
    <scope>IDENTIFICATION</scope>
    <source>
        <strain evidence="2">subsp. malaccensis</strain>
    </source>
</reference>
<keyword evidence="3" id="KW-1185">Reference proteome</keyword>
<sequence length="160" mass="18095">MKPLFSSHIFEGNKQNKLNIRKLCVLSSTVPAIRKPHPALCHPGGSRLHQILIPPQPHPLRVLSHQGRLPGARHGPPRQPRQGLHRSLLAPCLRGGHTGMRRALHQEQAHPLHHAPRPRDTRHRPRGAVHPHRLACLSQVRPRFRGVQDNRDGSRLFLIP</sequence>
<evidence type="ECO:0000256" key="1">
    <source>
        <dbReference type="SAM" id="MobiDB-lite"/>
    </source>
</evidence>
<evidence type="ECO:0000313" key="3">
    <source>
        <dbReference type="Proteomes" id="UP000012960"/>
    </source>
</evidence>
<dbReference type="InParanoid" id="A0A804L0J5"/>
<dbReference type="EnsemblPlants" id="Ma10_t26260.1">
    <property type="protein sequence ID" value="Ma10_p26260.1"/>
    <property type="gene ID" value="Ma10_g26260"/>
</dbReference>
<protein>
    <submittedName>
        <fullName evidence="2">Uncharacterized protein</fullName>
    </submittedName>
</protein>
<organism evidence="2 3">
    <name type="scientific">Musa acuminata subsp. malaccensis</name>
    <name type="common">Wild banana</name>
    <name type="synonym">Musa malaccensis</name>
    <dbReference type="NCBI Taxonomy" id="214687"/>
    <lineage>
        <taxon>Eukaryota</taxon>
        <taxon>Viridiplantae</taxon>
        <taxon>Streptophyta</taxon>
        <taxon>Embryophyta</taxon>
        <taxon>Tracheophyta</taxon>
        <taxon>Spermatophyta</taxon>
        <taxon>Magnoliopsida</taxon>
        <taxon>Liliopsida</taxon>
        <taxon>Zingiberales</taxon>
        <taxon>Musaceae</taxon>
        <taxon>Musa</taxon>
    </lineage>
</organism>
<dbReference type="Proteomes" id="UP000012960">
    <property type="component" value="Unplaced"/>
</dbReference>
<feature type="region of interest" description="Disordered" evidence="1">
    <location>
        <begin position="106"/>
        <end position="126"/>
    </location>
</feature>